<reference evidence="1" key="1">
    <citation type="submission" date="2018-08" db="EMBL/GenBank/DDBJ databases">
        <title>Murine metabolic-syndrome-specific gut microbial biobank.</title>
        <authorList>
            <person name="Liu C."/>
        </authorList>
    </citation>
    <scope>NUCLEOTIDE SEQUENCE [LARGE SCALE GENOMIC DNA]</scope>
    <source>
        <strain evidence="1">Z82</strain>
    </source>
</reference>
<gene>
    <name evidence="1" type="ORF">D1639_09655</name>
</gene>
<comment type="caution">
    <text evidence="1">The sequence shown here is derived from an EMBL/GenBank/DDBJ whole genome shotgun (WGS) entry which is preliminary data.</text>
</comment>
<organism evidence="1">
    <name type="scientific">Muribaculaceae bacterium Z82</name>
    <dbReference type="NCBI Taxonomy" id="2304548"/>
    <lineage>
        <taxon>Bacteria</taxon>
        <taxon>Pseudomonadati</taxon>
        <taxon>Bacteroidota</taxon>
        <taxon>Bacteroidia</taxon>
        <taxon>Bacteroidales</taxon>
        <taxon>Muribaculaceae</taxon>
    </lineage>
</organism>
<accession>A0A7C9NBR6</accession>
<dbReference type="AlphaFoldDB" id="A0A7C9NBR6"/>
<name>A0A7C9NBR6_9BACT</name>
<proteinExistence type="predicted"/>
<evidence type="ECO:0000313" key="1">
    <source>
        <dbReference type="EMBL" id="NBI35284.1"/>
    </source>
</evidence>
<dbReference type="EMBL" id="QWKH01000096">
    <property type="protein sequence ID" value="NBI35284.1"/>
    <property type="molecule type" value="Genomic_DNA"/>
</dbReference>
<sequence>MSEMSYIAPYGEGSFSLEHIYARETNQDYKYRLYVICEYDLSKLSEKDRTLFLEDEGEITRVYTMCYLKGGENNLDFDGMFSYPQKGTKLTSDNKYYKLMTYPSFGTSTADDRETFLGTELTVSVDVSEDLVDDSNELKKSCDIAAYGTIDKFTSEEEFNKVLNIMGWESL</sequence>
<protein>
    <submittedName>
        <fullName evidence="1">Uncharacterized protein</fullName>
    </submittedName>
</protein>